<organism evidence="1 2">
    <name type="scientific">Coniosporium uncinatum</name>
    <dbReference type="NCBI Taxonomy" id="93489"/>
    <lineage>
        <taxon>Eukaryota</taxon>
        <taxon>Fungi</taxon>
        <taxon>Dikarya</taxon>
        <taxon>Ascomycota</taxon>
        <taxon>Pezizomycotina</taxon>
        <taxon>Dothideomycetes</taxon>
        <taxon>Dothideomycetes incertae sedis</taxon>
        <taxon>Coniosporium</taxon>
    </lineage>
</organism>
<reference evidence="1" key="1">
    <citation type="submission" date="2024-09" db="EMBL/GenBank/DDBJ databases">
        <title>Black Yeasts Isolated from many extreme environments.</title>
        <authorList>
            <person name="Coleine C."/>
            <person name="Stajich J.E."/>
            <person name="Selbmann L."/>
        </authorList>
    </citation>
    <scope>NUCLEOTIDE SEQUENCE</scope>
    <source>
        <strain evidence="1">CCFEE 5737</strain>
    </source>
</reference>
<gene>
    <name evidence="1" type="ORF">LTS18_013083</name>
</gene>
<evidence type="ECO:0000313" key="1">
    <source>
        <dbReference type="EMBL" id="KAK3082199.1"/>
    </source>
</evidence>
<keyword evidence="2" id="KW-1185">Reference proteome</keyword>
<dbReference type="Proteomes" id="UP001186974">
    <property type="component" value="Unassembled WGS sequence"/>
</dbReference>
<comment type="caution">
    <text evidence="1">The sequence shown here is derived from an EMBL/GenBank/DDBJ whole genome shotgun (WGS) entry which is preliminary data.</text>
</comment>
<proteinExistence type="predicted"/>
<evidence type="ECO:0000313" key="2">
    <source>
        <dbReference type="Proteomes" id="UP001186974"/>
    </source>
</evidence>
<sequence length="452" mass="50824">MPPAGSPKTNPQNGYVAEETAYPSRNIAYQAAGMITSIIENLQQHDELRYTPAFIVYSLFSALIMHVYQMRSSNKSIVAATEQRLQLCMNALKEVSKVWLVAKMVHTLFESILGNKSLEERLQKAAGKRHKKQHHHNNGQPPVKPKEEPPKRKFDDMDMGFGNGPPAPQVSYERSRPQTPSLTPSRELNAQQQQPQQNQQQQLPQMTATSPHLPRQNSDTFMGGPPSRSQTRPTTPFNPSYSYPGTPPELFLVTRNSPNISQDLWQNFQPDQLFPADPSITFPQISPSHHNNLVDPSLQQQQQQQQHPGMHPLPTPPNMGQHHMQGQQHMTNGMAGMNMHQNDPNGWAAHMEAMNSTGSTGAGPNEETWSNSSRGNGPIVPTTLNVEDWYVQASNTGHQSYHPSHEMPLHVQVPQNQQQYFERLARQAPADGNWMDRMLDAAGLEMNVELRF</sequence>
<dbReference type="EMBL" id="JAWDJW010000004">
    <property type="protein sequence ID" value="KAK3082199.1"/>
    <property type="molecule type" value="Genomic_DNA"/>
</dbReference>
<name>A0ACC3E006_9PEZI</name>
<protein>
    <submittedName>
        <fullName evidence="1">Uncharacterized protein</fullName>
    </submittedName>
</protein>
<accession>A0ACC3E006</accession>